<evidence type="ECO:0000256" key="11">
    <source>
        <dbReference type="ARBA" id="ARBA00023303"/>
    </source>
</evidence>
<feature type="transmembrane region" description="Helical" evidence="12">
    <location>
        <begin position="221"/>
        <end position="245"/>
    </location>
</feature>
<evidence type="ECO:0000259" key="13">
    <source>
        <dbReference type="Pfam" id="PF00520"/>
    </source>
</evidence>
<dbReference type="InterPro" id="IPR005821">
    <property type="entry name" value="Ion_trans_dom"/>
</dbReference>
<keyword evidence="6" id="KW-0851">Voltage-gated channel</keyword>
<evidence type="ECO:0000256" key="3">
    <source>
        <dbReference type="ARBA" id="ARBA00022538"/>
    </source>
</evidence>
<feature type="transmembrane region" description="Helical" evidence="12">
    <location>
        <begin position="192"/>
        <end position="209"/>
    </location>
</feature>
<keyword evidence="4 12" id="KW-0812">Transmembrane</keyword>
<keyword evidence="8 12" id="KW-1133">Transmembrane helix</keyword>
<dbReference type="Gene3D" id="1.20.120.350">
    <property type="entry name" value="Voltage-gated potassium channels. Chain C"/>
    <property type="match status" value="1"/>
</dbReference>
<dbReference type="GO" id="GO:0001508">
    <property type="term" value="P:action potential"/>
    <property type="evidence" value="ECO:0007669"/>
    <property type="project" value="TreeGrafter"/>
</dbReference>
<evidence type="ECO:0000256" key="7">
    <source>
        <dbReference type="ARBA" id="ARBA00022958"/>
    </source>
</evidence>
<evidence type="ECO:0000256" key="10">
    <source>
        <dbReference type="ARBA" id="ARBA00023136"/>
    </source>
</evidence>
<dbReference type="InterPro" id="IPR028325">
    <property type="entry name" value="VG_K_chnl"/>
</dbReference>
<evidence type="ECO:0000256" key="1">
    <source>
        <dbReference type="ARBA" id="ARBA00004141"/>
    </source>
</evidence>
<keyword evidence="2" id="KW-0813">Transport</keyword>
<dbReference type="STRING" id="1220535.IMCC14465_05690"/>
<evidence type="ECO:0000256" key="6">
    <source>
        <dbReference type="ARBA" id="ARBA00022882"/>
    </source>
</evidence>
<dbReference type="PANTHER" id="PTHR11537:SF254">
    <property type="entry name" value="POTASSIUM VOLTAGE-GATED CHANNEL PROTEIN SHAB"/>
    <property type="match status" value="1"/>
</dbReference>
<keyword evidence="3" id="KW-0633">Potassium transport</keyword>
<dbReference type="AlphaFoldDB" id="J9DF55"/>
<evidence type="ECO:0000256" key="2">
    <source>
        <dbReference type="ARBA" id="ARBA00022448"/>
    </source>
</evidence>
<protein>
    <recommendedName>
        <fullName evidence="13">Ion transport domain-containing protein</fullName>
    </recommendedName>
</protein>
<dbReference type="PANTHER" id="PTHR11537">
    <property type="entry name" value="VOLTAGE-GATED POTASSIUM CHANNEL"/>
    <property type="match status" value="1"/>
</dbReference>
<feature type="transmembrane region" description="Helical" evidence="12">
    <location>
        <begin position="55"/>
        <end position="74"/>
    </location>
</feature>
<dbReference type="InterPro" id="IPR027359">
    <property type="entry name" value="Volt_channel_dom_sf"/>
</dbReference>
<reference evidence="14 15" key="1">
    <citation type="journal article" date="2012" name="J. Bacteriol.">
        <title>Genome Sequence of Strain IMCC14465, Isolated from the East Sea, Belonging to the PS1 Clade of Alphaproteobacteria.</title>
        <authorList>
            <person name="Yang S.J."/>
            <person name="Kang I."/>
            <person name="Cho J.C."/>
        </authorList>
    </citation>
    <scope>NUCLEOTIDE SEQUENCE [LARGE SCALE GENOMIC DNA]</scope>
    <source>
        <strain evidence="14 15">IMCC14465</strain>
    </source>
</reference>
<evidence type="ECO:0000256" key="4">
    <source>
        <dbReference type="ARBA" id="ARBA00022692"/>
    </source>
</evidence>
<dbReference type="GO" id="GO:0008076">
    <property type="term" value="C:voltage-gated potassium channel complex"/>
    <property type="evidence" value="ECO:0007669"/>
    <property type="project" value="InterPro"/>
</dbReference>
<keyword evidence="7" id="KW-0630">Potassium</keyword>
<dbReference type="EMBL" id="ALYF01000003">
    <property type="protein sequence ID" value="EJW20773.1"/>
    <property type="molecule type" value="Genomic_DNA"/>
</dbReference>
<name>J9DF55_9PROT</name>
<proteinExistence type="predicted"/>
<feature type="transmembrane region" description="Helical" evidence="12">
    <location>
        <begin position="25"/>
        <end position="43"/>
    </location>
</feature>
<organism evidence="14 15">
    <name type="scientific">alpha proteobacterium IMCC14465</name>
    <dbReference type="NCBI Taxonomy" id="1220535"/>
    <lineage>
        <taxon>Bacteria</taxon>
        <taxon>Pseudomonadati</taxon>
        <taxon>Pseudomonadota</taxon>
        <taxon>Alphaproteobacteria</taxon>
        <taxon>PS1 clade</taxon>
    </lineage>
</organism>
<dbReference type="eggNOG" id="COG0664">
    <property type="taxonomic scope" value="Bacteria"/>
</dbReference>
<evidence type="ECO:0000256" key="9">
    <source>
        <dbReference type="ARBA" id="ARBA00023065"/>
    </source>
</evidence>
<keyword evidence="10 12" id="KW-0472">Membrane</keyword>
<comment type="caution">
    <text evidence="14">The sequence shown here is derived from an EMBL/GenBank/DDBJ whole genome shotgun (WGS) entry which is preliminary data.</text>
</comment>
<dbReference type="PRINTS" id="PR00169">
    <property type="entry name" value="KCHANNEL"/>
</dbReference>
<accession>J9DF55</accession>
<comment type="subcellular location">
    <subcellularLocation>
        <location evidence="1">Membrane</location>
        <topology evidence="1">Multi-pass membrane protein</topology>
    </subcellularLocation>
</comment>
<evidence type="ECO:0000313" key="15">
    <source>
        <dbReference type="Proteomes" id="UP000004836"/>
    </source>
</evidence>
<feature type="transmembrane region" description="Helical" evidence="12">
    <location>
        <begin position="95"/>
        <end position="119"/>
    </location>
</feature>
<dbReference type="SUPFAM" id="SSF81324">
    <property type="entry name" value="Voltage-gated potassium channels"/>
    <property type="match status" value="1"/>
</dbReference>
<keyword evidence="15" id="KW-1185">Reference proteome</keyword>
<evidence type="ECO:0000256" key="12">
    <source>
        <dbReference type="SAM" id="Phobius"/>
    </source>
</evidence>
<keyword evidence="5" id="KW-0631">Potassium channel</keyword>
<gene>
    <name evidence="14" type="ORF">IMCC14465_05690</name>
</gene>
<sequence length="303" mass="33693">MMMQIQKRVYEILGQAQGGDRVSRFVDRFLTILIVSNVLAVSLESVESIGSAFRLEFAVFEIFSVIIFGSEYILRLWSAAAKEDSAYKSSFGKRIEYILSFNGLVDLAAILPSLISMFIGSSDLRWIRVVRLLRLLKMSNYSTALEDLGSAIYEERRSFLAALYLFALALFIASALMYVLEHQAQPKAFASIPESMWWALITLTTVGYGDVSPITPLGKMVGALTALIGVCTVALLTGIIASAFTSQIEKRKVLMKAEIAAAFSDGIIMDAELKKIEDMRRRFNMNEDHIAAIIEIISDGKKR</sequence>
<keyword evidence="9" id="KW-0406">Ion transport</keyword>
<feature type="domain" description="Ion transport" evidence="13">
    <location>
        <begin position="24"/>
        <end position="251"/>
    </location>
</feature>
<dbReference type="SUPFAM" id="SSF158682">
    <property type="entry name" value="TerB-like"/>
    <property type="match status" value="1"/>
</dbReference>
<feature type="transmembrane region" description="Helical" evidence="12">
    <location>
        <begin position="159"/>
        <end position="180"/>
    </location>
</feature>
<dbReference type="GO" id="GO:0005249">
    <property type="term" value="F:voltage-gated potassium channel activity"/>
    <property type="evidence" value="ECO:0007669"/>
    <property type="project" value="InterPro"/>
</dbReference>
<dbReference type="Pfam" id="PF00520">
    <property type="entry name" value="Ion_trans"/>
    <property type="match status" value="1"/>
</dbReference>
<evidence type="ECO:0000256" key="5">
    <source>
        <dbReference type="ARBA" id="ARBA00022826"/>
    </source>
</evidence>
<dbReference type="PATRIC" id="fig|1220535.3.peg.565"/>
<dbReference type="Proteomes" id="UP000004836">
    <property type="component" value="Unassembled WGS sequence"/>
</dbReference>
<keyword evidence="11" id="KW-0407">Ion channel</keyword>
<dbReference type="Gene3D" id="1.10.287.70">
    <property type="match status" value="1"/>
</dbReference>
<evidence type="ECO:0000313" key="14">
    <source>
        <dbReference type="EMBL" id="EJW20773.1"/>
    </source>
</evidence>
<dbReference type="InterPro" id="IPR029024">
    <property type="entry name" value="TerB-like"/>
</dbReference>
<evidence type="ECO:0000256" key="8">
    <source>
        <dbReference type="ARBA" id="ARBA00022989"/>
    </source>
</evidence>